<evidence type="ECO:0000313" key="4">
    <source>
        <dbReference type="EMBL" id="OXA52490.1"/>
    </source>
</evidence>
<dbReference type="SMART" id="SM00174">
    <property type="entry name" value="RHO"/>
    <property type="match status" value="1"/>
</dbReference>
<comment type="similarity">
    <text evidence="1">Belongs to the small GTPase superfamily. Rab family.</text>
</comment>
<dbReference type="PANTHER" id="PTHR47978">
    <property type="match status" value="1"/>
</dbReference>
<dbReference type="InterPro" id="IPR005225">
    <property type="entry name" value="Small_GTP-bd"/>
</dbReference>
<dbReference type="NCBIfam" id="TIGR00231">
    <property type="entry name" value="small_GTP"/>
    <property type="match status" value="1"/>
</dbReference>
<dbReference type="FunFam" id="3.40.50.300:FF:001656">
    <property type="entry name" value="Rab11B GTPase, putative"/>
    <property type="match status" value="1"/>
</dbReference>
<accession>A0A226E5C4</accession>
<dbReference type="AlphaFoldDB" id="A0A226E5C4"/>
<name>A0A226E5C4_FOLCA</name>
<organism evidence="4 5">
    <name type="scientific">Folsomia candida</name>
    <name type="common">Springtail</name>
    <dbReference type="NCBI Taxonomy" id="158441"/>
    <lineage>
        <taxon>Eukaryota</taxon>
        <taxon>Metazoa</taxon>
        <taxon>Ecdysozoa</taxon>
        <taxon>Arthropoda</taxon>
        <taxon>Hexapoda</taxon>
        <taxon>Collembola</taxon>
        <taxon>Entomobryomorpha</taxon>
        <taxon>Isotomoidea</taxon>
        <taxon>Isotomidae</taxon>
        <taxon>Proisotominae</taxon>
        <taxon>Folsomia</taxon>
    </lineage>
</organism>
<dbReference type="SMART" id="SM00173">
    <property type="entry name" value="RAS"/>
    <property type="match status" value="1"/>
</dbReference>
<dbReference type="InterPro" id="IPR027417">
    <property type="entry name" value="P-loop_NTPase"/>
</dbReference>
<dbReference type="GO" id="GO:0005525">
    <property type="term" value="F:GTP binding"/>
    <property type="evidence" value="ECO:0007669"/>
    <property type="project" value="InterPro"/>
</dbReference>
<evidence type="ECO:0000256" key="1">
    <source>
        <dbReference type="ARBA" id="ARBA00006270"/>
    </source>
</evidence>
<dbReference type="PRINTS" id="PR00449">
    <property type="entry name" value="RASTRNSFRMNG"/>
</dbReference>
<keyword evidence="5" id="KW-1185">Reference proteome</keyword>
<dbReference type="PROSITE" id="PS51419">
    <property type="entry name" value="RAB"/>
    <property type="match status" value="1"/>
</dbReference>
<dbReference type="GO" id="GO:0003924">
    <property type="term" value="F:GTPase activity"/>
    <property type="evidence" value="ECO:0007669"/>
    <property type="project" value="InterPro"/>
</dbReference>
<dbReference type="STRING" id="158441.A0A226E5C4"/>
<protein>
    <submittedName>
        <fullName evidence="4">Rab-like protein 2A</fullName>
    </submittedName>
</protein>
<dbReference type="Proteomes" id="UP000198287">
    <property type="component" value="Unassembled WGS sequence"/>
</dbReference>
<evidence type="ECO:0000256" key="2">
    <source>
        <dbReference type="ARBA" id="ARBA00022741"/>
    </source>
</evidence>
<feature type="region of interest" description="Disordered" evidence="3">
    <location>
        <begin position="204"/>
        <end position="224"/>
    </location>
</feature>
<dbReference type="SMART" id="SM00175">
    <property type="entry name" value="RAB"/>
    <property type="match status" value="1"/>
</dbReference>
<reference evidence="4 5" key="1">
    <citation type="submission" date="2015-12" db="EMBL/GenBank/DDBJ databases">
        <title>The genome of Folsomia candida.</title>
        <authorList>
            <person name="Faddeeva A."/>
            <person name="Derks M.F."/>
            <person name="Anvar Y."/>
            <person name="Smit S."/>
            <person name="Van Straalen N."/>
            <person name="Roelofs D."/>
        </authorList>
    </citation>
    <scope>NUCLEOTIDE SEQUENCE [LARGE SCALE GENOMIC DNA]</scope>
    <source>
        <strain evidence="4 5">VU population</strain>
        <tissue evidence="4">Whole body</tissue>
    </source>
</reference>
<comment type="caution">
    <text evidence="4">The sequence shown here is derived from an EMBL/GenBank/DDBJ whole genome shotgun (WGS) entry which is preliminary data.</text>
</comment>
<evidence type="ECO:0000313" key="5">
    <source>
        <dbReference type="Proteomes" id="UP000198287"/>
    </source>
</evidence>
<dbReference type="Gene3D" id="3.40.50.300">
    <property type="entry name" value="P-loop containing nucleotide triphosphate hydrolases"/>
    <property type="match status" value="1"/>
</dbReference>
<dbReference type="Pfam" id="PF00071">
    <property type="entry name" value="Ras"/>
    <property type="match status" value="1"/>
</dbReference>
<sequence length="311" mass="35042">MSEETSDSSSNLNNSFDDSADNSDLTVKVICLGDSAVGKSKLLERFLSDKYKPQQVSTYALTLYRYRSKVEGEVINVDFWDTAGQERFQSLHPSYYHQADACVIVFDATRKVTYKNLSQWFDELRQYRPEIPCFCAANKIDSNMDITNRTFAFPESKGIPLYYVSAATGSNVVKLFRDAIEGAVKYKKNPTHWTDQIFRELDKTSIDEKDGEDDESPKNSLSCDVRSRSPVVGLDRGGRVLCLRVSERRRIKGLRPPHSASTLLEDLDRTTPSLDLLPAPGLLTWTSALGISPCLLFPDLLAFVDWTLLLP</sequence>
<keyword evidence="2" id="KW-0547">Nucleotide-binding</keyword>
<evidence type="ECO:0000256" key="3">
    <source>
        <dbReference type="SAM" id="MobiDB-lite"/>
    </source>
</evidence>
<dbReference type="SUPFAM" id="SSF52540">
    <property type="entry name" value="P-loop containing nucleoside triphosphate hydrolases"/>
    <property type="match status" value="1"/>
</dbReference>
<dbReference type="OrthoDB" id="48625at2759"/>
<proteinExistence type="inferred from homology"/>
<dbReference type="EMBL" id="LNIX01000006">
    <property type="protein sequence ID" value="OXA52490.1"/>
    <property type="molecule type" value="Genomic_DNA"/>
</dbReference>
<dbReference type="SMART" id="SM00176">
    <property type="entry name" value="RAN"/>
    <property type="match status" value="1"/>
</dbReference>
<gene>
    <name evidence="4" type="ORF">Fcan01_12635</name>
</gene>
<dbReference type="InterPro" id="IPR001806">
    <property type="entry name" value="Small_GTPase"/>
</dbReference>